<keyword evidence="2" id="KW-1185">Reference proteome</keyword>
<dbReference type="Proteomes" id="UP000184485">
    <property type="component" value="Unassembled WGS sequence"/>
</dbReference>
<gene>
    <name evidence="1" type="ORF">SAMN02745157_1449</name>
</gene>
<dbReference type="EMBL" id="FQUP01000001">
    <property type="protein sequence ID" value="SHF01762.1"/>
    <property type="molecule type" value="Genomic_DNA"/>
</dbReference>
<reference evidence="1 2" key="1">
    <citation type="submission" date="2016-11" db="EMBL/GenBank/DDBJ databases">
        <authorList>
            <person name="Jaros S."/>
            <person name="Januszkiewicz K."/>
            <person name="Wedrychowicz H."/>
        </authorList>
    </citation>
    <scope>NUCLEOTIDE SEQUENCE [LARGE SCALE GENOMIC DNA]</scope>
    <source>
        <strain evidence="1 2">DSM 19436</strain>
    </source>
</reference>
<accession>A0A1M4Y8G8</accession>
<dbReference type="AlphaFoldDB" id="A0A1M4Y8G8"/>
<proteinExistence type="predicted"/>
<protein>
    <submittedName>
        <fullName evidence="1">Uncharacterized protein</fullName>
    </submittedName>
</protein>
<dbReference type="STRING" id="1122133.SAMN02745157_1449"/>
<evidence type="ECO:0000313" key="2">
    <source>
        <dbReference type="Proteomes" id="UP000184485"/>
    </source>
</evidence>
<evidence type="ECO:0000313" key="1">
    <source>
        <dbReference type="EMBL" id="SHF01762.1"/>
    </source>
</evidence>
<name>A0A1M4Y8G8_9HYPH</name>
<organism evidence="1 2">
    <name type="scientific">Kaistia soli DSM 19436</name>
    <dbReference type="NCBI Taxonomy" id="1122133"/>
    <lineage>
        <taxon>Bacteria</taxon>
        <taxon>Pseudomonadati</taxon>
        <taxon>Pseudomonadota</taxon>
        <taxon>Alphaproteobacteria</taxon>
        <taxon>Hyphomicrobiales</taxon>
        <taxon>Kaistiaceae</taxon>
        <taxon>Kaistia</taxon>
    </lineage>
</organism>
<sequence length="70" mass="8017">MTVKRPIAIALSDSELALLQESVWVWEDSYRSSRFKAKAQGRADDVRHCDRKIAALRNLKARLYRVKAAS</sequence>